<gene>
    <name evidence="1" type="ORF">F7725_025363</name>
</gene>
<accession>A0A7J5XBU6</accession>
<proteinExistence type="predicted"/>
<evidence type="ECO:0000313" key="2">
    <source>
        <dbReference type="Proteomes" id="UP000518266"/>
    </source>
</evidence>
<evidence type="ECO:0000313" key="1">
    <source>
        <dbReference type="EMBL" id="KAF3834159.1"/>
    </source>
</evidence>
<protein>
    <submittedName>
        <fullName evidence="1">Uncharacterized protein</fullName>
    </submittedName>
</protein>
<comment type="caution">
    <text evidence="1">The sequence shown here is derived from an EMBL/GenBank/DDBJ whole genome shotgun (WGS) entry which is preliminary data.</text>
</comment>
<organism evidence="1 2">
    <name type="scientific">Dissostichus mawsoni</name>
    <name type="common">Antarctic cod</name>
    <dbReference type="NCBI Taxonomy" id="36200"/>
    <lineage>
        <taxon>Eukaryota</taxon>
        <taxon>Metazoa</taxon>
        <taxon>Chordata</taxon>
        <taxon>Craniata</taxon>
        <taxon>Vertebrata</taxon>
        <taxon>Euteleostomi</taxon>
        <taxon>Actinopterygii</taxon>
        <taxon>Neopterygii</taxon>
        <taxon>Teleostei</taxon>
        <taxon>Neoteleostei</taxon>
        <taxon>Acanthomorphata</taxon>
        <taxon>Eupercaria</taxon>
        <taxon>Perciformes</taxon>
        <taxon>Notothenioidei</taxon>
        <taxon>Nototheniidae</taxon>
        <taxon>Dissostichus</taxon>
    </lineage>
</organism>
<dbReference type="AlphaFoldDB" id="A0A7J5XBU6"/>
<sequence>MKESWEGNYESDRTLLLGEHVQDQVTHTAAVCELIVVPADKHLTKCSFSAMPAPASKMEERVSPLKIPFMGPSAAAFITFLMSSYTDSQINDGDVGGGTRKAIPVGDDLAHGLGGPGGGGDDVLRGAAPVPPQLTGGAVYGLLCGRDGTLNDAEVIVDDLGDGSQAVGCAGGVETHLTTFMELSYFSWLTPMTNMGASALGAEITTLLAPPARCFFNGGEHTGGLHNIVSPSIAPLDVGGVPPCAYSWKTMMLMLPMTSLPPSAFTSPCFHTPWIDEGVVDGHDLHLASSGGGAGHQTADTSKAKESSFCARLLHTSHATLPLANQKVALKD</sequence>
<dbReference type="Proteomes" id="UP000518266">
    <property type="component" value="Unassembled WGS sequence"/>
</dbReference>
<keyword evidence="2" id="KW-1185">Reference proteome</keyword>
<name>A0A7J5XBU6_DISMA</name>
<dbReference type="EMBL" id="JAAKFY010000026">
    <property type="protein sequence ID" value="KAF3834159.1"/>
    <property type="molecule type" value="Genomic_DNA"/>
</dbReference>
<reference evidence="1 2" key="1">
    <citation type="submission" date="2020-03" db="EMBL/GenBank/DDBJ databases">
        <title>Dissostichus mawsoni Genome sequencing and assembly.</title>
        <authorList>
            <person name="Park H."/>
        </authorList>
    </citation>
    <scope>NUCLEOTIDE SEQUENCE [LARGE SCALE GENOMIC DNA]</scope>
    <source>
        <strain evidence="1">DM0001</strain>
        <tissue evidence="1">Muscle</tissue>
    </source>
</reference>
<dbReference type="OrthoDB" id="9633429at2759"/>